<dbReference type="RefSeq" id="WP_027470206.1">
    <property type="nucleotide sequence ID" value="NZ_BAMD01000017.1"/>
</dbReference>
<dbReference type="STRING" id="869213.GCA_000517085_00104"/>
<dbReference type="Gene3D" id="2.60.40.10">
    <property type="entry name" value="Immunoglobulins"/>
    <property type="match status" value="1"/>
</dbReference>
<dbReference type="CDD" id="cd14948">
    <property type="entry name" value="BACON"/>
    <property type="match status" value="1"/>
</dbReference>
<dbReference type="InterPro" id="IPR013783">
    <property type="entry name" value="Ig-like_fold"/>
</dbReference>
<sequence>MKTLLIRIVKLTFFLFCISFFSCSKDSDPGITIEVNQSTLIFQPGAETKSFEITASEEWNITSAELSHSYGGNFAETNWFRISPVYGVGNATITITTKEDSKNNNIELHIEYGNQAKTITLIQN</sequence>
<protein>
    <recommendedName>
        <fullName evidence="4">BACON domain-containing protein</fullName>
    </recommendedName>
</protein>
<evidence type="ECO:0000313" key="2">
    <source>
        <dbReference type="EMBL" id="GAF03076.1"/>
    </source>
</evidence>
<dbReference type="EMBL" id="BAMD01000017">
    <property type="protein sequence ID" value="GAF03076.1"/>
    <property type="molecule type" value="Genomic_DNA"/>
</dbReference>
<dbReference type="AlphaFoldDB" id="W7YF62"/>
<accession>W7YF62</accession>
<evidence type="ECO:0008006" key="4">
    <source>
        <dbReference type="Google" id="ProtNLM"/>
    </source>
</evidence>
<dbReference type="PROSITE" id="PS51257">
    <property type="entry name" value="PROKAR_LIPOPROTEIN"/>
    <property type="match status" value="1"/>
</dbReference>
<dbReference type="InterPro" id="IPR024361">
    <property type="entry name" value="BACON"/>
</dbReference>
<keyword evidence="1" id="KW-0732">Signal</keyword>
<gene>
    <name evidence="2" type="ORF">JCM21142_41734</name>
</gene>
<feature type="signal peptide" evidence="1">
    <location>
        <begin position="1"/>
        <end position="24"/>
    </location>
</feature>
<dbReference type="Proteomes" id="UP000019402">
    <property type="component" value="Unassembled WGS sequence"/>
</dbReference>
<comment type="caution">
    <text evidence="2">The sequence shown here is derived from an EMBL/GenBank/DDBJ whole genome shotgun (WGS) entry which is preliminary data.</text>
</comment>
<reference evidence="2 3" key="1">
    <citation type="journal article" date="2014" name="Genome Announc.">
        <title>Draft Genome Sequence of Cytophaga fermentans JCM 21142T, a Facultative Anaerobe Isolated from Marine Mud.</title>
        <authorList>
            <person name="Starns D."/>
            <person name="Oshima K."/>
            <person name="Suda W."/>
            <person name="Iino T."/>
            <person name="Yuki M."/>
            <person name="Inoue J."/>
            <person name="Kitamura K."/>
            <person name="Iida T."/>
            <person name="Darby A."/>
            <person name="Hattori M."/>
            <person name="Ohkuma M."/>
        </authorList>
    </citation>
    <scope>NUCLEOTIDE SEQUENCE [LARGE SCALE GENOMIC DNA]</scope>
    <source>
        <strain evidence="2 3">JCM 21142</strain>
    </source>
</reference>
<name>W7YF62_9BACT</name>
<organism evidence="2 3">
    <name type="scientific">Saccharicrinis fermentans DSM 9555 = JCM 21142</name>
    <dbReference type="NCBI Taxonomy" id="869213"/>
    <lineage>
        <taxon>Bacteria</taxon>
        <taxon>Pseudomonadati</taxon>
        <taxon>Bacteroidota</taxon>
        <taxon>Bacteroidia</taxon>
        <taxon>Marinilabiliales</taxon>
        <taxon>Marinilabiliaceae</taxon>
        <taxon>Saccharicrinis</taxon>
    </lineage>
</organism>
<feature type="chain" id="PRO_5004906613" description="BACON domain-containing protein" evidence="1">
    <location>
        <begin position="25"/>
        <end position="124"/>
    </location>
</feature>
<evidence type="ECO:0000313" key="3">
    <source>
        <dbReference type="Proteomes" id="UP000019402"/>
    </source>
</evidence>
<evidence type="ECO:0000256" key="1">
    <source>
        <dbReference type="SAM" id="SignalP"/>
    </source>
</evidence>
<keyword evidence="3" id="KW-1185">Reference proteome</keyword>
<proteinExistence type="predicted"/>